<protein>
    <submittedName>
        <fullName evidence="2">Uncharacterized protein</fullName>
    </submittedName>
</protein>
<accession>A0A8U0HUJ2</accession>
<proteinExistence type="predicted"/>
<keyword evidence="1" id="KW-0472">Membrane</keyword>
<dbReference type="Proteomes" id="UP000830729">
    <property type="component" value="Chromosome"/>
</dbReference>
<gene>
    <name evidence="2" type="ORF">M0R89_01090</name>
</gene>
<feature type="transmembrane region" description="Helical" evidence="1">
    <location>
        <begin position="24"/>
        <end position="43"/>
    </location>
</feature>
<reference evidence="2 3" key="1">
    <citation type="submission" date="2022-04" db="EMBL/GenBank/DDBJ databases">
        <title>Diverse halophilic archaea isolated from saline environments.</title>
        <authorList>
            <person name="Cui H.-L."/>
        </authorList>
    </citation>
    <scope>NUCLEOTIDE SEQUENCE [LARGE SCALE GENOMIC DNA]</scope>
    <source>
        <strain evidence="2 3">XZYJT49</strain>
    </source>
</reference>
<keyword evidence="3" id="KW-1185">Reference proteome</keyword>
<feature type="transmembrane region" description="Helical" evidence="1">
    <location>
        <begin position="50"/>
        <end position="81"/>
    </location>
</feature>
<organism evidence="2 3">
    <name type="scientific">Halorussus limi</name>
    <dbReference type="NCBI Taxonomy" id="2938695"/>
    <lineage>
        <taxon>Archaea</taxon>
        <taxon>Methanobacteriati</taxon>
        <taxon>Methanobacteriota</taxon>
        <taxon>Stenosarchaea group</taxon>
        <taxon>Halobacteria</taxon>
        <taxon>Halobacteriales</taxon>
        <taxon>Haladaptataceae</taxon>
        <taxon>Halorussus</taxon>
    </lineage>
</organism>
<evidence type="ECO:0000313" key="2">
    <source>
        <dbReference type="EMBL" id="UPV74680.1"/>
    </source>
</evidence>
<keyword evidence="1" id="KW-0812">Transmembrane</keyword>
<keyword evidence="1" id="KW-1133">Transmembrane helix</keyword>
<evidence type="ECO:0000256" key="1">
    <source>
        <dbReference type="SAM" id="Phobius"/>
    </source>
</evidence>
<dbReference type="RefSeq" id="WP_248650725.1">
    <property type="nucleotide sequence ID" value="NZ_CP096659.1"/>
</dbReference>
<dbReference type="AlphaFoldDB" id="A0A8U0HUJ2"/>
<dbReference type="GeneID" id="72183751"/>
<evidence type="ECO:0000313" key="3">
    <source>
        <dbReference type="Proteomes" id="UP000830729"/>
    </source>
</evidence>
<sequence>MEAGDQPRPLEFRVPVSEDFWREYGVHLSVLLLSLSATAVVVAREPGDGIVVGLVVVGLSLGAVLAGLVMYNVVVAALIAAER</sequence>
<dbReference type="EMBL" id="CP096659">
    <property type="protein sequence ID" value="UPV74680.1"/>
    <property type="molecule type" value="Genomic_DNA"/>
</dbReference>
<name>A0A8U0HUJ2_9EURY</name>
<dbReference type="KEGG" id="halx:M0R89_01090"/>